<feature type="transmembrane region" description="Helical" evidence="5">
    <location>
        <begin position="71"/>
        <end position="93"/>
    </location>
</feature>
<evidence type="ECO:0000256" key="5">
    <source>
        <dbReference type="SAM" id="Phobius"/>
    </source>
</evidence>
<gene>
    <name evidence="6" type="ORF">Ahy_A05g022178</name>
</gene>
<dbReference type="InterPro" id="IPR000425">
    <property type="entry name" value="MIP"/>
</dbReference>
<dbReference type="Proteomes" id="UP000289738">
    <property type="component" value="Chromosome A05"/>
</dbReference>
<dbReference type="EMBL" id="SDMP01000005">
    <property type="protein sequence ID" value="RYR56475.1"/>
    <property type="molecule type" value="Genomic_DNA"/>
</dbReference>
<comment type="caution">
    <text evidence="6">The sequence shown here is derived from an EMBL/GenBank/DDBJ whole genome shotgun (WGS) entry which is preliminary data.</text>
</comment>
<sequence>MEEEGEEKVGKGVRRRCSSLPPLLHFVVQSLDLAAVPRRLIWEGGRVRRWPFLLLLLVRSSVVVAPRRSLLLPIGFAIFLVYLVTIPITGIGINPARNLGAAIIFNRDHAWSDQKKEKERGKGRKMGRNCQT</sequence>
<dbReference type="Pfam" id="PF00230">
    <property type="entry name" value="MIP"/>
    <property type="match status" value="1"/>
</dbReference>
<evidence type="ECO:0000256" key="1">
    <source>
        <dbReference type="ARBA" id="ARBA00004141"/>
    </source>
</evidence>
<dbReference type="AlphaFoldDB" id="A0A445CZZ1"/>
<comment type="subcellular location">
    <subcellularLocation>
        <location evidence="1">Membrane</location>
        <topology evidence="1">Multi-pass membrane protein</topology>
    </subcellularLocation>
</comment>
<accession>A0A445CZZ1</accession>
<keyword evidence="4 5" id="KW-0472">Membrane</keyword>
<dbReference type="PANTHER" id="PTHR45687">
    <property type="entry name" value="AQUAPORIN OR AQUAGLYCEROPORIN RELATED"/>
    <property type="match status" value="1"/>
</dbReference>
<evidence type="ECO:0000256" key="2">
    <source>
        <dbReference type="ARBA" id="ARBA00022692"/>
    </source>
</evidence>
<evidence type="ECO:0000313" key="7">
    <source>
        <dbReference type="Proteomes" id="UP000289738"/>
    </source>
</evidence>
<dbReference type="InterPro" id="IPR023271">
    <property type="entry name" value="Aquaporin-like"/>
</dbReference>
<keyword evidence="3 5" id="KW-1133">Transmembrane helix</keyword>
<dbReference type="GO" id="GO:0016020">
    <property type="term" value="C:membrane"/>
    <property type="evidence" value="ECO:0007669"/>
    <property type="project" value="UniProtKB-SubCell"/>
</dbReference>
<dbReference type="InterPro" id="IPR034294">
    <property type="entry name" value="Aquaporin_transptr"/>
</dbReference>
<dbReference type="SUPFAM" id="SSF81338">
    <property type="entry name" value="Aquaporin-like"/>
    <property type="match status" value="1"/>
</dbReference>
<dbReference type="GO" id="GO:0015267">
    <property type="term" value="F:channel activity"/>
    <property type="evidence" value="ECO:0007669"/>
    <property type="project" value="InterPro"/>
</dbReference>
<organism evidence="6 7">
    <name type="scientific">Arachis hypogaea</name>
    <name type="common">Peanut</name>
    <dbReference type="NCBI Taxonomy" id="3818"/>
    <lineage>
        <taxon>Eukaryota</taxon>
        <taxon>Viridiplantae</taxon>
        <taxon>Streptophyta</taxon>
        <taxon>Embryophyta</taxon>
        <taxon>Tracheophyta</taxon>
        <taxon>Spermatophyta</taxon>
        <taxon>Magnoliopsida</taxon>
        <taxon>eudicotyledons</taxon>
        <taxon>Gunneridae</taxon>
        <taxon>Pentapetalae</taxon>
        <taxon>rosids</taxon>
        <taxon>fabids</taxon>
        <taxon>Fabales</taxon>
        <taxon>Fabaceae</taxon>
        <taxon>Papilionoideae</taxon>
        <taxon>50 kb inversion clade</taxon>
        <taxon>dalbergioids sensu lato</taxon>
        <taxon>Dalbergieae</taxon>
        <taxon>Pterocarpus clade</taxon>
        <taxon>Arachis</taxon>
    </lineage>
</organism>
<evidence type="ECO:0008006" key="8">
    <source>
        <dbReference type="Google" id="ProtNLM"/>
    </source>
</evidence>
<keyword evidence="2 5" id="KW-0812">Transmembrane</keyword>
<reference evidence="6 7" key="1">
    <citation type="submission" date="2019-01" db="EMBL/GenBank/DDBJ databases">
        <title>Sequencing of cultivated peanut Arachis hypogaea provides insights into genome evolution and oil improvement.</title>
        <authorList>
            <person name="Chen X."/>
        </authorList>
    </citation>
    <scope>NUCLEOTIDE SEQUENCE [LARGE SCALE GENOMIC DNA]</scope>
    <source>
        <strain evidence="7">cv. Fuhuasheng</strain>
        <tissue evidence="6">Leaves</tissue>
    </source>
</reference>
<proteinExistence type="predicted"/>
<protein>
    <recommendedName>
        <fullName evidence="8">Aquaporin</fullName>
    </recommendedName>
</protein>
<evidence type="ECO:0000256" key="4">
    <source>
        <dbReference type="ARBA" id="ARBA00023136"/>
    </source>
</evidence>
<evidence type="ECO:0000313" key="6">
    <source>
        <dbReference type="EMBL" id="RYR56475.1"/>
    </source>
</evidence>
<name>A0A445CZZ1_ARAHY</name>
<keyword evidence="7" id="KW-1185">Reference proteome</keyword>
<dbReference type="Gene3D" id="1.20.1080.10">
    <property type="entry name" value="Glycerol uptake facilitator protein"/>
    <property type="match status" value="1"/>
</dbReference>
<dbReference type="STRING" id="3818.A0A445CZZ1"/>
<evidence type="ECO:0000256" key="3">
    <source>
        <dbReference type="ARBA" id="ARBA00022989"/>
    </source>
</evidence>